<protein>
    <submittedName>
        <fullName evidence="4">SDR family NAD(P)-dependent oxidoreductase</fullName>
    </submittedName>
</protein>
<reference evidence="4 5" key="1">
    <citation type="submission" date="2021-01" db="EMBL/GenBank/DDBJ databases">
        <title>Streptomyces acididurans sp. nov., isolated from a peat swamp forest soil.</title>
        <authorList>
            <person name="Chantavorakit T."/>
            <person name="Duangmal K."/>
        </authorList>
    </citation>
    <scope>NUCLEOTIDE SEQUENCE [LARGE SCALE GENOMIC DNA]</scope>
    <source>
        <strain evidence="4 5">KK5PA1</strain>
    </source>
</reference>
<evidence type="ECO:0000313" key="5">
    <source>
        <dbReference type="Proteomes" id="UP000749040"/>
    </source>
</evidence>
<dbReference type="SUPFAM" id="SSF51735">
    <property type="entry name" value="NAD(P)-binding Rossmann-fold domains"/>
    <property type="match status" value="1"/>
</dbReference>
<dbReference type="InterPro" id="IPR002347">
    <property type="entry name" value="SDR_fam"/>
</dbReference>
<evidence type="ECO:0000256" key="3">
    <source>
        <dbReference type="SAM" id="MobiDB-lite"/>
    </source>
</evidence>
<dbReference type="Proteomes" id="UP000749040">
    <property type="component" value="Unassembled WGS sequence"/>
</dbReference>
<dbReference type="PRINTS" id="PR00081">
    <property type="entry name" value="GDHRDH"/>
</dbReference>
<gene>
    <name evidence="4" type="ORF">ITX44_38140</name>
</gene>
<dbReference type="Gene3D" id="3.40.50.720">
    <property type="entry name" value="NAD(P)-binding Rossmann-like Domain"/>
    <property type="match status" value="1"/>
</dbReference>
<comment type="similarity">
    <text evidence="1">Belongs to the short-chain dehydrogenases/reductases (SDR) family.</text>
</comment>
<dbReference type="PANTHER" id="PTHR24321:SF8">
    <property type="entry name" value="ESTRADIOL 17-BETA-DEHYDROGENASE 8-RELATED"/>
    <property type="match status" value="1"/>
</dbReference>
<dbReference type="RefSeq" id="WP_205364081.1">
    <property type="nucleotide sequence ID" value="NZ_JADKYB010000034.1"/>
</dbReference>
<keyword evidence="5" id="KW-1185">Reference proteome</keyword>
<proteinExistence type="inferred from homology"/>
<dbReference type="Pfam" id="PF00106">
    <property type="entry name" value="adh_short"/>
    <property type="match status" value="1"/>
</dbReference>
<dbReference type="PANTHER" id="PTHR24321">
    <property type="entry name" value="DEHYDROGENASES, SHORT CHAIN"/>
    <property type="match status" value="1"/>
</dbReference>
<accession>A0ABS2U3U8</accession>
<sequence>MSDDNRGAVAVVVGGSTGIGRGIADAWASHGIRTHVFSRSRPTGPGSDLLTWHGLDFRDPQQARSALTDRVPQRVDLVCFSAVYYTSRREPFVEVSETDWQDQFTINVHALAWTLKATLPALRAAAPGMFLNISSEVVYNAGPHRAGYAATKAAADSLIRSVAQETDPAEVSFVQALPAGMVDTPGIRARRRSGFDYAGYMAPSDFGPLALELATTRGGPYAGQALVVHEDATWSSVGDSVPISQSRAAQSHAAQSRAAEGSAGGAVAVR</sequence>
<dbReference type="InterPro" id="IPR036291">
    <property type="entry name" value="NAD(P)-bd_dom_sf"/>
</dbReference>
<keyword evidence="2" id="KW-0560">Oxidoreductase</keyword>
<dbReference type="EMBL" id="JADKYB010000034">
    <property type="protein sequence ID" value="MBM9510283.1"/>
    <property type="molecule type" value="Genomic_DNA"/>
</dbReference>
<comment type="caution">
    <text evidence="4">The sequence shown here is derived from an EMBL/GenBank/DDBJ whole genome shotgun (WGS) entry which is preliminary data.</text>
</comment>
<organism evidence="4 5">
    <name type="scientific">Actinacidiphila acididurans</name>
    <dbReference type="NCBI Taxonomy" id="2784346"/>
    <lineage>
        <taxon>Bacteria</taxon>
        <taxon>Bacillati</taxon>
        <taxon>Actinomycetota</taxon>
        <taxon>Actinomycetes</taxon>
        <taxon>Kitasatosporales</taxon>
        <taxon>Streptomycetaceae</taxon>
        <taxon>Actinacidiphila</taxon>
    </lineage>
</organism>
<feature type="region of interest" description="Disordered" evidence="3">
    <location>
        <begin position="245"/>
        <end position="270"/>
    </location>
</feature>
<dbReference type="InterPro" id="IPR020904">
    <property type="entry name" value="Sc_DH/Rdtase_CS"/>
</dbReference>
<dbReference type="PROSITE" id="PS00061">
    <property type="entry name" value="ADH_SHORT"/>
    <property type="match status" value="1"/>
</dbReference>
<evidence type="ECO:0000256" key="1">
    <source>
        <dbReference type="ARBA" id="ARBA00006484"/>
    </source>
</evidence>
<name>A0ABS2U3U8_9ACTN</name>
<evidence type="ECO:0000313" key="4">
    <source>
        <dbReference type="EMBL" id="MBM9510283.1"/>
    </source>
</evidence>
<dbReference type="CDD" id="cd05233">
    <property type="entry name" value="SDR_c"/>
    <property type="match status" value="1"/>
</dbReference>
<evidence type="ECO:0000256" key="2">
    <source>
        <dbReference type="ARBA" id="ARBA00023002"/>
    </source>
</evidence>